<dbReference type="Proteomes" id="UP000072189">
    <property type="component" value="Unassembled WGS sequence"/>
</dbReference>
<dbReference type="EMBL" id="LDRV01000069">
    <property type="protein sequence ID" value="KTS10887.1"/>
    <property type="molecule type" value="Genomic_DNA"/>
</dbReference>
<accession>A0A147F6M3</accession>
<dbReference type="AlphaFoldDB" id="A0A147F6M3"/>
<evidence type="ECO:0000313" key="2">
    <source>
        <dbReference type="Proteomes" id="UP000072189"/>
    </source>
</evidence>
<organism evidence="1 2">
    <name type="scientific">Microbacterium testaceum</name>
    <name type="common">Aureobacterium testaceum</name>
    <name type="synonym">Brevibacterium testaceum</name>
    <dbReference type="NCBI Taxonomy" id="2033"/>
    <lineage>
        <taxon>Bacteria</taxon>
        <taxon>Bacillati</taxon>
        <taxon>Actinomycetota</taxon>
        <taxon>Actinomycetes</taxon>
        <taxon>Micrococcales</taxon>
        <taxon>Microbacteriaceae</taxon>
        <taxon>Microbacterium</taxon>
    </lineage>
</organism>
<sequence length="156" mass="18125">MTRRSRGRFQETRSSVDFLDWTIDGRLLRSLLRLPSGRVPDERTRMLAGQQGHPWAYASLLALLEDRGETGDSRVRYDTGRTAILYCPQCEDLGCPAVTAHIEFDESTVRWRQLGYETEFTESPTFETFDRIDVTFDRIQYEATIRELLSVWGPDR</sequence>
<evidence type="ECO:0000313" key="1">
    <source>
        <dbReference type="EMBL" id="KTS10887.1"/>
    </source>
</evidence>
<proteinExistence type="predicted"/>
<reference evidence="1 2" key="1">
    <citation type="journal article" date="2016" name="Front. Microbiol.">
        <title>Genomic Resource of Rice Seed Associated Bacteria.</title>
        <authorList>
            <person name="Midha S."/>
            <person name="Bansal K."/>
            <person name="Sharma S."/>
            <person name="Kumar N."/>
            <person name="Patil P.P."/>
            <person name="Chaudhry V."/>
            <person name="Patil P.B."/>
        </authorList>
    </citation>
    <scope>NUCLEOTIDE SEQUENCE [LARGE SCALE GENOMIC DNA]</scope>
    <source>
        <strain evidence="1 2">RSA3</strain>
    </source>
</reference>
<dbReference type="PATRIC" id="fig|2033.7.peg.3027"/>
<name>A0A147F6M3_MICTE</name>
<gene>
    <name evidence="1" type="ORF">RSA3_11345</name>
</gene>
<protein>
    <submittedName>
        <fullName evidence="1">Uncharacterized protein</fullName>
    </submittedName>
</protein>
<comment type="caution">
    <text evidence="1">The sequence shown here is derived from an EMBL/GenBank/DDBJ whole genome shotgun (WGS) entry which is preliminary data.</text>
</comment>